<evidence type="ECO:0000256" key="2">
    <source>
        <dbReference type="PROSITE-ProRule" id="PRU01091"/>
    </source>
</evidence>
<dbReference type="Pfam" id="PF00486">
    <property type="entry name" value="Trans_reg_C"/>
    <property type="match status" value="1"/>
</dbReference>
<evidence type="ECO:0000259" key="4">
    <source>
        <dbReference type="PROSITE" id="PS51755"/>
    </source>
</evidence>
<keyword evidence="3" id="KW-1133">Transmembrane helix</keyword>
<dbReference type="PROSITE" id="PS51755">
    <property type="entry name" value="OMPR_PHOB"/>
    <property type="match status" value="1"/>
</dbReference>
<feature type="DNA-binding region" description="OmpR/PhoB-type" evidence="2">
    <location>
        <begin position="11"/>
        <end position="112"/>
    </location>
</feature>
<accession>A0ABQ6EUA6</accession>
<dbReference type="InterPro" id="IPR016032">
    <property type="entry name" value="Sig_transdc_resp-reg_C-effctor"/>
</dbReference>
<keyword evidence="3" id="KW-0812">Transmembrane</keyword>
<dbReference type="EMBL" id="BSPW01000012">
    <property type="protein sequence ID" value="GLT16747.1"/>
    <property type="molecule type" value="Genomic_DNA"/>
</dbReference>
<reference evidence="6" key="1">
    <citation type="journal article" date="2019" name="Int. J. Syst. Evol. Microbiol.">
        <title>The Global Catalogue of Microorganisms (GCM) 10K type strain sequencing project: providing services to taxonomists for standard genome sequencing and annotation.</title>
        <authorList>
            <consortium name="The Broad Institute Genomics Platform"/>
            <consortium name="The Broad Institute Genome Sequencing Center for Infectious Disease"/>
            <person name="Wu L."/>
            <person name="Ma J."/>
        </authorList>
    </citation>
    <scope>NUCLEOTIDE SEQUENCE [LARGE SCALE GENOMIC DNA]</scope>
    <source>
        <strain evidence="6">NBRC 108723</strain>
    </source>
</reference>
<dbReference type="InterPro" id="IPR036388">
    <property type="entry name" value="WH-like_DNA-bd_sf"/>
</dbReference>
<keyword evidence="6" id="KW-1185">Reference proteome</keyword>
<evidence type="ECO:0000313" key="6">
    <source>
        <dbReference type="Proteomes" id="UP001157138"/>
    </source>
</evidence>
<evidence type="ECO:0000313" key="5">
    <source>
        <dbReference type="EMBL" id="GLT16747.1"/>
    </source>
</evidence>
<dbReference type="RefSeq" id="WP_284190671.1">
    <property type="nucleotide sequence ID" value="NZ_BSPW01000012.1"/>
</dbReference>
<dbReference type="SMART" id="SM00862">
    <property type="entry name" value="Trans_reg_C"/>
    <property type="match status" value="1"/>
</dbReference>
<feature type="domain" description="OmpR/PhoB-type" evidence="4">
    <location>
        <begin position="11"/>
        <end position="112"/>
    </location>
</feature>
<keyword evidence="3" id="KW-0472">Membrane</keyword>
<comment type="caution">
    <text evidence="5">The sequence shown here is derived from an EMBL/GenBank/DDBJ whole genome shotgun (WGS) entry which is preliminary data.</text>
</comment>
<organism evidence="5 6">
    <name type="scientific">Vibrio zhanjiangensis</name>
    <dbReference type="NCBI Taxonomy" id="1046128"/>
    <lineage>
        <taxon>Bacteria</taxon>
        <taxon>Pseudomonadati</taxon>
        <taxon>Pseudomonadota</taxon>
        <taxon>Gammaproteobacteria</taxon>
        <taxon>Vibrionales</taxon>
        <taxon>Vibrionaceae</taxon>
        <taxon>Vibrio</taxon>
    </lineage>
</organism>
<dbReference type="InterPro" id="IPR001867">
    <property type="entry name" value="OmpR/PhoB-type_DNA-bd"/>
</dbReference>
<proteinExistence type="predicted"/>
<sequence length="498" mass="56971">MNLLEQAKNEHCNIAIADIVYNPHEKSLSSAQGDIPLEPRNIALLEVLLSNIDEPTSIDEFIDLVWENQFISKNVVTNRISLLRHLFRQHTEQADSTKIIVTYPKRGYYIAQSFVRLVAKDNITPPSQMPKTPVATTNKNKTLRYLGWCLSVVFTSLTVLLAIHTWSHFKQNTQNNTLHVPQVRLLLDTVTCEDETLSDMALKLKALTLYSHSASPYIHLSNMSSPNFYLHSLSEHCHFPGSDAVYDSDYSLRFNLWQDEHGKTNLESVLHLTASGRVAWRKTFQFSSGQLTETVNQLNADLSDYFKLPQKIASLSDQVSSLITPIADTTLSGLLSRHLTDVEVLFYTRELLFTQQSETDFQKWIAKVKEREPITPPDLHMLLALVTYRSGDVERSLRMLEREYATEIPDNALIFLLQANINREKGNKQMYLAYYLKANSALTTTLPAERVFALYASPDRKQACLGLWQEALLDIDYIRRPKSVLWQGIETFCRPYPE</sequence>
<evidence type="ECO:0000256" key="1">
    <source>
        <dbReference type="ARBA" id="ARBA00023125"/>
    </source>
</evidence>
<dbReference type="Gene3D" id="1.10.10.10">
    <property type="entry name" value="Winged helix-like DNA-binding domain superfamily/Winged helix DNA-binding domain"/>
    <property type="match status" value="1"/>
</dbReference>
<gene>
    <name evidence="5" type="ORF">GCM10007938_05230</name>
</gene>
<feature type="transmembrane region" description="Helical" evidence="3">
    <location>
        <begin position="145"/>
        <end position="166"/>
    </location>
</feature>
<keyword evidence="1 2" id="KW-0238">DNA-binding</keyword>
<name>A0ABQ6EUA6_9VIBR</name>
<protein>
    <submittedName>
        <fullName evidence="5">Transcriptional regulator</fullName>
    </submittedName>
</protein>
<dbReference type="SUPFAM" id="SSF46894">
    <property type="entry name" value="C-terminal effector domain of the bipartite response regulators"/>
    <property type="match status" value="1"/>
</dbReference>
<evidence type="ECO:0000256" key="3">
    <source>
        <dbReference type="SAM" id="Phobius"/>
    </source>
</evidence>
<dbReference type="Proteomes" id="UP001157138">
    <property type="component" value="Unassembled WGS sequence"/>
</dbReference>